<accession>A0AAW2CR89</accession>
<proteinExistence type="predicted"/>
<dbReference type="EMBL" id="JAZDWU010000006">
    <property type="protein sequence ID" value="KAL0000028.1"/>
    <property type="molecule type" value="Genomic_DNA"/>
</dbReference>
<evidence type="ECO:0000313" key="3">
    <source>
        <dbReference type="Proteomes" id="UP001459277"/>
    </source>
</evidence>
<dbReference type="AlphaFoldDB" id="A0AAW2CR89"/>
<keyword evidence="1" id="KW-0812">Transmembrane</keyword>
<organism evidence="2 3">
    <name type="scientific">Lithocarpus litseifolius</name>
    <dbReference type="NCBI Taxonomy" id="425828"/>
    <lineage>
        <taxon>Eukaryota</taxon>
        <taxon>Viridiplantae</taxon>
        <taxon>Streptophyta</taxon>
        <taxon>Embryophyta</taxon>
        <taxon>Tracheophyta</taxon>
        <taxon>Spermatophyta</taxon>
        <taxon>Magnoliopsida</taxon>
        <taxon>eudicotyledons</taxon>
        <taxon>Gunneridae</taxon>
        <taxon>Pentapetalae</taxon>
        <taxon>rosids</taxon>
        <taxon>fabids</taxon>
        <taxon>Fagales</taxon>
        <taxon>Fagaceae</taxon>
        <taxon>Lithocarpus</taxon>
    </lineage>
</organism>
<name>A0AAW2CR89_9ROSI</name>
<keyword evidence="1" id="KW-1133">Transmembrane helix</keyword>
<keyword evidence="3" id="KW-1185">Reference proteome</keyword>
<feature type="transmembrane region" description="Helical" evidence="1">
    <location>
        <begin position="81"/>
        <end position="99"/>
    </location>
</feature>
<gene>
    <name evidence="2" type="ORF">SO802_019630</name>
</gene>
<dbReference type="Proteomes" id="UP001459277">
    <property type="component" value="Unassembled WGS sequence"/>
</dbReference>
<reference evidence="2 3" key="1">
    <citation type="submission" date="2024-01" db="EMBL/GenBank/DDBJ databases">
        <title>A telomere-to-telomere, gap-free genome of sweet tea (Lithocarpus litseifolius).</title>
        <authorList>
            <person name="Zhou J."/>
        </authorList>
    </citation>
    <scope>NUCLEOTIDE SEQUENCE [LARGE SCALE GENOMIC DNA]</scope>
    <source>
        <strain evidence="2">Zhou-2022a</strain>
        <tissue evidence="2">Leaf</tissue>
    </source>
</reference>
<keyword evidence="1" id="KW-0472">Membrane</keyword>
<comment type="caution">
    <text evidence="2">The sequence shown here is derived from an EMBL/GenBank/DDBJ whole genome shotgun (WGS) entry which is preliminary data.</text>
</comment>
<protein>
    <submittedName>
        <fullName evidence="2">Uncharacterized protein</fullName>
    </submittedName>
</protein>
<evidence type="ECO:0000313" key="2">
    <source>
        <dbReference type="EMBL" id="KAL0000028.1"/>
    </source>
</evidence>
<evidence type="ECO:0000256" key="1">
    <source>
        <dbReference type="SAM" id="Phobius"/>
    </source>
</evidence>
<sequence>MVAFLKELHHHFLPKQKQRAKVTRCERARLGDFGMPKFAASIKPIPIPKLADAPRSPSPLWFILFGQLLLDRKRRMKNNSFIIIIMLGVVVALMAALLFRLKSFTVEEEEEEEDLGLFTVEELALYNGTHPDLPILLGILG</sequence>